<dbReference type="InterPro" id="IPR036378">
    <property type="entry name" value="FAS1_dom_sf"/>
</dbReference>
<proteinExistence type="predicted"/>
<organism evidence="3 4">
    <name type="scientific">Mucilaginibacter terrae</name>
    <dbReference type="NCBI Taxonomy" id="1955052"/>
    <lineage>
        <taxon>Bacteria</taxon>
        <taxon>Pseudomonadati</taxon>
        <taxon>Bacteroidota</taxon>
        <taxon>Sphingobacteriia</taxon>
        <taxon>Sphingobacteriales</taxon>
        <taxon>Sphingobacteriaceae</taxon>
        <taxon>Mucilaginibacter</taxon>
    </lineage>
</organism>
<dbReference type="Pfam" id="PF02469">
    <property type="entry name" value="Fasciclin"/>
    <property type="match status" value="1"/>
</dbReference>
<feature type="chain" id="PRO_5045292160" evidence="1">
    <location>
        <begin position="24"/>
        <end position="544"/>
    </location>
</feature>
<reference evidence="4" key="1">
    <citation type="submission" date="2023-07" db="EMBL/GenBank/DDBJ databases">
        <title>Functional and genomic diversity of the sorghum phyllosphere microbiome.</title>
        <authorList>
            <person name="Shade A."/>
        </authorList>
    </citation>
    <scope>NUCLEOTIDE SEQUENCE [LARGE SCALE GENOMIC DNA]</scope>
    <source>
        <strain evidence="4">SORGH_AS_0422</strain>
    </source>
</reference>
<feature type="signal peptide" evidence="1">
    <location>
        <begin position="1"/>
        <end position="23"/>
    </location>
</feature>
<keyword evidence="1" id="KW-0732">Signal</keyword>
<keyword evidence="4" id="KW-1185">Reference proteome</keyword>
<protein>
    <submittedName>
        <fullName evidence="3">Surface protein with fasciclin (FAS1) repeats</fullName>
    </submittedName>
</protein>
<dbReference type="PANTHER" id="PTHR10900:SF77">
    <property type="entry name" value="FI19380P1"/>
    <property type="match status" value="1"/>
</dbReference>
<evidence type="ECO:0000256" key="1">
    <source>
        <dbReference type="SAM" id="SignalP"/>
    </source>
</evidence>
<gene>
    <name evidence="3" type="ORF">QE417_003140</name>
</gene>
<dbReference type="InterPro" id="IPR000782">
    <property type="entry name" value="FAS1_domain"/>
</dbReference>
<evidence type="ECO:0000313" key="4">
    <source>
        <dbReference type="Proteomes" id="UP001258315"/>
    </source>
</evidence>
<dbReference type="SMART" id="SM00554">
    <property type="entry name" value="FAS1"/>
    <property type="match status" value="1"/>
</dbReference>
<feature type="domain" description="FAS1" evidence="2">
    <location>
        <begin position="38"/>
        <end position="160"/>
    </location>
</feature>
<name>A0ABU3GWB7_9SPHI</name>
<accession>A0ABU3GWB7</accession>
<dbReference type="EMBL" id="JAVLVU010000001">
    <property type="protein sequence ID" value="MDT3404068.1"/>
    <property type="molecule type" value="Genomic_DNA"/>
</dbReference>
<comment type="caution">
    <text evidence="3">The sequence shown here is derived from an EMBL/GenBank/DDBJ whole genome shotgun (WGS) entry which is preliminary data.</text>
</comment>
<dbReference type="RefSeq" id="WP_311951408.1">
    <property type="nucleotide sequence ID" value="NZ_JAVLVU010000001.1"/>
</dbReference>
<dbReference type="PROSITE" id="PS51257">
    <property type="entry name" value="PROKAR_LIPOPROTEIN"/>
    <property type="match status" value="1"/>
</dbReference>
<sequence>MKSFKNKYMIALLLITIALSACKKQWDERTEAVDQQLDKNVVQQIQENGNLSTFSGYLTKLGYDKLLAGSKTYTIWAPTNQALQGIDPATVNDTAKLKKFVNNHIASQVYLTTAPKPTMRVRTLGGKNVTFTSTTVEDAQITTANQYVSNGVIHVIDKAIPPKMNISEYIRSLNGVADKHKAYILRNDTNYVDTSKATVQSYDPKTGKPILVPGTGLVSINKYFNRVASLANEDSTYTYFVLTDAAYDAERNKVSKYFATVTNSEDTTMNILAGFNVLKDAAVRGMVPQTGLNNLVSVNNVPVPAAATAVVQSYSASNGMVYVVNSLPFDIKNKITEIVIQGEQPSFFARTDARGSMFYRSRRDKNGLTLNDIMIGTTATLPANFFAAYKLPNLYTCQYKIVVRAINDISFTTPTDIVESFNFGQITAPTISGGTIAPNDVVKFPAQRMGPVSFNGVPLVNWDEVTLPTPANKSATSLLTPPTNIAGGNPTTTATAANTINLTNGNLTVLKRTSINMYVIGANATAANTNNITFDYVKLVPIIQ</sequence>
<dbReference type="Proteomes" id="UP001258315">
    <property type="component" value="Unassembled WGS sequence"/>
</dbReference>
<dbReference type="SUPFAM" id="SSF82153">
    <property type="entry name" value="FAS1 domain"/>
    <property type="match status" value="1"/>
</dbReference>
<dbReference type="PROSITE" id="PS50213">
    <property type="entry name" value="FAS1"/>
    <property type="match status" value="1"/>
</dbReference>
<evidence type="ECO:0000259" key="2">
    <source>
        <dbReference type="PROSITE" id="PS50213"/>
    </source>
</evidence>
<dbReference type="Gene3D" id="2.30.180.10">
    <property type="entry name" value="FAS1 domain"/>
    <property type="match status" value="1"/>
</dbReference>
<evidence type="ECO:0000313" key="3">
    <source>
        <dbReference type="EMBL" id="MDT3404068.1"/>
    </source>
</evidence>
<dbReference type="InterPro" id="IPR050904">
    <property type="entry name" value="Adhesion/Biosynth-related"/>
</dbReference>
<dbReference type="PANTHER" id="PTHR10900">
    <property type="entry name" value="PERIOSTIN-RELATED"/>
    <property type="match status" value="1"/>
</dbReference>